<name>A0A1B7N0G4_9AGAM</name>
<dbReference type="AlphaFoldDB" id="A0A1B7N0G4"/>
<proteinExistence type="predicted"/>
<evidence type="ECO:0000256" key="1">
    <source>
        <dbReference type="SAM" id="Phobius"/>
    </source>
</evidence>
<reference evidence="2 3" key="1">
    <citation type="submission" date="2016-06" db="EMBL/GenBank/DDBJ databases">
        <title>Comparative genomics of the ectomycorrhizal sister species Rhizopogon vinicolor and Rhizopogon vesiculosus (Basidiomycota: Boletales) reveals a divergence of the mating type B locus.</title>
        <authorList>
            <consortium name="DOE Joint Genome Institute"/>
            <person name="Mujic A.B."/>
            <person name="Kuo A."/>
            <person name="Tritt A."/>
            <person name="Lipzen A."/>
            <person name="Chen C."/>
            <person name="Johnson J."/>
            <person name="Sharma A."/>
            <person name="Barry K."/>
            <person name="Grigoriev I.V."/>
            <person name="Spatafora J.W."/>
        </authorList>
    </citation>
    <scope>NUCLEOTIDE SEQUENCE [LARGE SCALE GENOMIC DNA]</scope>
    <source>
        <strain evidence="2 3">AM-OR11-026</strain>
    </source>
</reference>
<feature type="transmembrane region" description="Helical" evidence="1">
    <location>
        <begin position="107"/>
        <end position="126"/>
    </location>
</feature>
<organism evidence="2 3">
    <name type="scientific">Rhizopogon vinicolor AM-OR11-026</name>
    <dbReference type="NCBI Taxonomy" id="1314800"/>
    <lineage>
        <taxon>Eukaryota</taxon>
        <taxon>Fungi</taxon>
        <taxon>Dikarya</taxon>
        <taxon>Basidiomycota</taxon>
        <taxon>Agaricomycotina</taxon>
        <taxon>Agaricomycetes</taxon>
        <taxon>Agaricomycetidae</taxon>
        <taxon>Boletales</taxon>
        <taxon>Suillineae</taxon>
        <taxon>Rhizopogonaceae</taxon>
        <taxon>Rhizopogon</taxon>
    </lineage>
</organism>
<keyword evidence="1" id="KW-0472">Membrane</keyword>
<keyword evidence="1" id="KW-1133">Transmembrane helix</keyword>
<sequence length="227" mass="26450">MRTMLTRQFNFHDCWLAPIFSFCLMGLQGPGYYKLVIFARVGRLPYIEIPPNYRSHVGVGILPDLRPQESGSVPHLGPRWGCPHWLPRYRPSLRRRRWSKVRPESNYILYIHYLCSMGCIMAIPHFSMRSTFRILEFLAQLHIPRSFRSGFILAVKLRRQKRIDIHKLHAVSTITYSCDIAELSGTLHNTCYTTCVSYGIKTFILVHMMNWLALMLGECDELLFLAS</sequence>
<gene>
    <name evidence="2" type="ORF">K503DRAFT_165137</name>
</gene>
<dbReference type="EMBL" id="KV448299">
    <property type="protein sequence ID" value="OAX38358.1"/>
    <property type="molecule type" value="Genomic_DNA"/>
</dbReference>
<dbReference type="InParanoid" id="A0A1B7N0G4"/>
<keyword evidence="3" id="KW-1185">Reference proteome</keyword>
<evidence type="ECO:0000313" key="3">
    <source>
        <dbReference type="Proteomes" id="UP000092154"/>
    </source>
</evidence>
<accession>A0A1B7N0G4</accession>
<protein>
    <submittedName>
        <fullName evidence="2">Uncharacterized protein</fullName>
    </submittedName>
</protein>
<keyword evidence="1" id="KW-0812">Transmembrane</keyword>
<dbReference type="Proteomes" id="UP000092154">
    <property type="component" value="Unassembled WGS sequence"/>
</dbReference>
<evidence type="ECO:0000313" key="2">
    <source>
        <dbReference type="EMBL" id="OAX38358.1"/>
    </source>
</evidence>